<organism evidence="1">
    <name type="scientific">Tanacetum cinerariifolium</name>
    <name type="common">Dalmatian daisy</name>
    <name type="synonym">Chrysanthemum cinerariifolium</name>
    <dbReference type="NCBI Taxonomy" id="118510"/>
    <lineage>
        <taxon>Eukaryota</taxon>
        <taxon>Viridiplantae</taxon>
        <taxon>Streptophyta</taxon>
        <taxon>Embryophyta</taxon>
        <taxon>Tracheophyta</taxon>
        <taxon>Spermatophyta</taxon>
        <taxon>Magnoliopsida</taxon>
        <taxon>eudicotyledons</taxon>
        <taxon>Gunneridae</taxon>
        <taxon>Pentapetalae</taxon>
        <taxon>asterids</taxon>
        <taxon>campanulids</taxon>
        <taxon>Asterales</taxon>
        <taxon>Asteraceae</taxon>
        <taxon>Asteroideae</taxon>
        <taxon>Anthemideae</taxon>
        <taxon>Anthemidinae</taxon>
        <taxon>Tanacetum</taxon>
    </lineage>
</organism>
<accession>A0A699X3T9</accession>
<sequence>RRTTNSSNWEPMFIFYFQRAVDEDLRLARQINTLCDALTDVIDGRESFVTELDMLVGRFVPKKMAEFMKETRGKDIPNLMKLHILGRKFELRSREKNLFIEKL</sequence>
<name>A0A699X3T9_TANCI</name>
<dbReference type="AlphaFoldDB" id="A0A699X3T9"/>
<feature type="non-terminal residue" evidence="1">
    <location>
        <position position="1"/>
    </location>
</feature>
<feature type="non-terminal residue" evidence="1">
    <location>
        <position position="103"/>
    </location>
</feature>
<comment type="caution">
    <text evidence="1">The sequence shown here is derived from an EMBL/GenBank/DDBJ whole genome shotgun (WGS) entry which is preliminary data.</text>
</comment>
<dbReference type="EMBL" id="BKCJ011790602">
    <property type="protein sequence ID" value="GFD53140.1"/>
    <property type="molecule type" value="Genomic_DNA"/>
</dbReference>
<protein>
    <submittedName>
        <fullName evidence="1">Uncharacterized protein</fullName>
    </submittedName>
</protein>
<proteinExistence type="predicted"/>
<reference evidence="1" key="1">
    <citation type="journal article" date="2019" name="Sci. Rep.">
        <title>Draft genome of Tanacetum cinerariifolium, the natural source of mosquito coil.</title>
        <authorList>
            <person name="Yamashiro T."/>
            <person name="Shiraishi A."/>
            <person name="Satake H."/>
            <person name="Nakayama K."/>
        </authorList>
    </citation>
    <scope>NUCLEOTIDE SEQUENCE</scope>
</reference>
<gene>
    <name evidence="1" type="ORF">Tci_925109</name>
</gene>
<evidence type="ECO:0000313" key="1">
    <source>
        <dbReference type="EMBL" id="GFD53140.1"/>
    </source>
</evidence>